<dbReference type="InterPro" id="IPR011663">
    <property type="entry name" value="UTRA"/>
</dbReference>
<comment type="caution">
    <text evidence="2">The sequence shown here is derived from an EMBL/GenBank/DDBJ whole genome shotgun (WGS) entry which is preliminary data.</text>
</comment>
<dbReference type="PANTHER" id="PTHR44846:SF17">
    <property type="entry name" value="GNTR-FAMILY TRANSCRIPTIONAL REGULATOR"/>
    <property type="match status" value="1"/>
</dbReference>
<feature type="domain" description="UbiC transcription regulator-associated" evidence="1">
    <location>
        <begin position="30"/>
        <end position="171"/>
    </location>
</feature>
<dbReference type="InterPro" id="IPR028978">
    <property type="entry name" value="Chorismate_lyase_/UTRA_dom_sf"/>
</dbReference>
<dbReference type="GO" id="GO:0003677">
    <property type="term" value="F:DNA binding"/>
    <property type="evidence" value="ECO:0007669"/>
    <property type="project" value="InterPro"/>
</dbReference>
<dbReference type="RefSeq" id="WP_189171473.1">
    <property type="nucleotide sequence ID" value="NZ_BMQB01000009.1"/>
</dbReference>
<evidence type="ECO:0000313" key="3">
    <source>
        <dbReference type="Proteomes" id="UP000649739"/>
    </source>
</evidence>
<accession>A0A8J3FBA1</accession>
<keyword evidence="3" id="KW-1185">Reference proteome</keyword>
<name>A0A8J3FBA1_9ACTN</name>
<evidence type="ECO:0000259" key="1">
    <source>
        <dbReference type="SMART" id="SM00866"/>
    </source>
</evidence>
<protein>
    <recommendedName>
        <fullName evidence="1">UbiC transcription regulator-associated domain-containing protein</fullName>
    </recommendedName>
</protein>
<dbReference type="EMBL" id="BMQB01000009">
    <property type="protein sequence ID" value="GGK03846.1"/>
    <property type="molecule type" value="Genomic_DNA"/>
</dbReference>
<gene>
    <name evidence="2" type="ORF">GCM10010123_37250</name>
</gene>
<sequence length="174" mass="18466">MTATTEPIRRLARNRAVHAEQRGFYADLLDAGVRPDVTTTIDRERPAPAEVAKVLGVPAGTPLLARARLMSADDRVLQLATSFCPSDVAAALPVLAEPDTGPGGMYSRLEDAGHTLAESDIVGGRAASDEEVAALRLDAPFVITILRIVRDAATDQVLEVGTLVLAPGRQELVY</sequence>
<dbReference type="SUPFAM" id="SSF64288">
    <property type="entry name" value="Chorismate lyase-like"/>
    <property type="match status" value="1"/>
</dbReference>
<reference evidence="2" key="1">
    <citation type="journal article" date="2014" name="Int. J. Syst. Evol. Microbiol.">
        <title>Complete genome sequence of Corynebacterium casei LMG S-19264T (=DSM 44701T), isolated from a smear-ripened cheese.</title>
        <authorList>
            <consortium name="US DOE Joint Genome Institute (JGI-PGF)"/>
            <person name="Walter F."/>
            <person name="Albersmeier A."/>
            <person name="Kalinowski J."/>
            <person name="Ruckert C."/>
        </authorList>
    </citation>
    <scope>NUCLEOTIDE SEQUENCE</scope>
    <source>
        <strain evidence="2">JCM 3090</strain>
    </source>
</reference>
<dbReference type="Gene3D" id="3.40.1410.10">
    <property type="entry name" value="Chorismate lyase-like"/>
    <property type="match status" value="1"/>
</dbReference>
<dbReference type="AlphaFoldDB" id="A0A8J3FBA1"/>
<proteinExistence type="predicted"/>
<dbReference type="SMART" id="SM00866">
    <property type="entry name" value="UTRA"/>
    <property type="match status" value="1"/>
</dbReference>
<dbReference type="PANTHER" id="PTHR44846">
    <property type="entry name" value="MANNOSYL-D-GLYCERATE TRANSPORT/METABOLISM SYSTEM REPRESSOR MNGR-RELATED"/>
    <property type="match status" value="1"/>
</dbReference>
<reference evidence="2" key="2">
    <citation type="submission" date="2020-09" db="EMBL/GenBank/DDBJ databases">
        <authorList>
            <person name="Sun Q."/>
            <person name="Ohkuma M."/>
        </authorList>
    </citation>
    <scope>NUCLEOTIDE SEQUENCE</scope>
    <source>
        <strain evidence="2">JCM 3090</strain>
    </source>
</reference>
<evidence type="ECO:0000313" key="2">
    <source>
        <dbReference type="EMBL" id="GGK03846.1"/>
    </source>
</evidence>
<dbReference type="Proteomes" id="UP000649739">
    <property type="component" value="Unassembled WGS sequence"/>
</dbReference>
<dbReference type="Pfam" id="PF07702">
    <property type="entry name" value="UTRA"/>
    <property type="match status" value="1"/>
</dbReference>
<organism evidence="2 3">
    <name type="scientific">Pilimelia anulata</name>
    <dbReference type="NCBI Taxonomy" id="53371"/>
    <lineage>
        <taxon>Bacteria</taxon>
        <taxon>Bacillati</taxon>
        <taxon>Actinomycetota</taxon>
        <taxon>Actinomycetes</taxon>
        <taxon>Micromonosporales</taxon>
        <taxon>Micromonosporaceae</taxon>
        <taxon>Pilimelia</taxon>
    </lineage>
</organism>
<dbReference type="InterPro" id="IPR050679">
    <property type="entry name" value="Bact_HTH_transcr_reg"/>
</dbReference>
<dbReference type="GO" id="GO:0045892">
    <property type="term" value="P:negative regulation of DNA-templated transcription"/>
    <property type="evidence" value="ECO:0007669"/>
    <property type="project" value="TreeGrafter"/>
</dbReference>